<gene>
    <name evidence="11" type="ORF">M408DRAFT_27307</name>
</gene>
<dbReference type="Gene3D" id="2.130.10.10">
    <property type="entry name" value="YVTN repeat-like/Quinoprotein amine dehydrogenase"/>
    <property type="match status" value="2"/>
</dbReference>
<evidence type="ECO:0000256" key="7">
    <source>
        <dbReference type="ARBA" id="ARBA00037986"/>
    </source>
</evidence>
<keyword evidence="5" id="KW-0326">Glycosidase</keyword>
<dbReference type="GO" id="GO:0016798">
    <property type="term" value="F:hydrolase activity, acting on glycosyl bonds"/>
    <property type="evidence" value="ECO:0007669"/>
    <property type="project" value="UniProtKB-KW"/>
</dbReference>
<evidence type="ECO:0000313" key="12">
    <source>
        <dbReference type="Proteomes" id="UP000054097"/>
    </source>
</evidence>
<dbReference type="GO" id="GO:0010411">
    <property type="term" value="P:xyloglucan metabolic process"/>
    <property type="evidence" value="ECO:0007669"/>
    <property type="project" value="TreeGrafter"/>
</dbReference>
<reference evidence="12" key="2">
    <citation type="submission" date="2015-01" db="EMBL/GenBank/DDBJ databases">
        <title>Evolutionary Origins and Diversification of the Mycorrhizal Mutualists.</title>
        <authorList>
            <consortium name="DOE Joint Genome Institute"/>
            <consortium name="Mycorrhizal Genomics Consortium"/>
            <person name="Kohler A."/>
            <person name="Kuo A."/>
            <person name="Nagy L.G."/>
            <person name="Floudas D."/>
            <person name="Copeland A."/>
            <person name="Barry K.W."/>
            <person name="Cichocki N."/>
            <person name="Veneault-Fourrey C."/>
            <person name="LaButti K."/>
            <person name="Lindquist E.A."/>
            <person name="Lipzen A."/>
            <person name="Lundell T."/>
            <person name="Morin E."/>
            <person name="Murat C."/>
            <person name="Riley R."/>
            <person name="Ohm R."/>
            <person name="Sun H."/>
            <person name="Tunlid A."/>
            <person name="Henrissat B."/>
            <person name="Grigoriev I.V."/>
            <person name="Hibbett D.S."/>
            <person name="Martin F."/>
        </authorList>
    </citation>
    <scope>NUCLEOTIDE SEQUENCE [LARGE SCALE GENOMIC DNA]</scope>
    <source>
        <strain evidence="12">MAFF 305830</strain>
    </source>
</reference>
<dbReference type="GO" id="GO:0005576">
    <property type="term" value="C:extracellular region"/>
    <property type="evidence" value="ECO:0007669"/>
    <property type="project" value="InterPro"/>
</dbReference>
<dbReference type="PANTHER" id="PTHR43739:SF2">
    <property type="entry name" value="OLIGOXYLOGLUCAN-REDUCING END-SPECIFIC XYLOGLUCANASE-RELATED"/>
    <property type="match status" value="1"/>
</dbReference>
<dbReference type="PROSITE" id="PS51164">
    <property type="entry name" value="CBM1_2"/>
    <property type="match status" value="1"/>
</dbReference>
<dbReference type="Pfam" id="PF00734">
    <property type="entry name" value="CBM_1"/>
    <property type="match status" value="1"/>
</dbReference>
<name>A0A0C2WCL2_SERVB</name>
<dbReference type="SUPFAM" id="SSF57180">
    <property type="entry name" value="Cellulose-binding domain"/>
    <property type="match status" value="1"/>
</dbReference>
<feature type="compositionally biased region" description="Low complexity" evidence="8">
    <location>
        <begin position="61"/>
        <end position="116"/>
    </location>
</feature>
<evidence type="ECO:0000256" key="9">
    <source>
        <dbReference type="SAM" id="SignalP"/>
    </source>
</evidence>
<dbReference type="HOGENOM" id="CLU_004180_1_0_1"/>
<protein>
    <submittedName>
        <fullName evidence="11">Glycoside hydrolase family 74 protein</fullName>
    </submittedName>
</protein>
<sequence length="849" mass="88270">MLSALIVLASIHFASGAVGPWGQCGGASWTGETVCQTGLTCVYQNDCYSQCLAVTTSASSSSTRASSSSSSSRASSASSSSSSSRVSSSSSTRASSSSVASSSTRASSSSTSSSATPSGTTGAETQTWKSAVIGAGGFVPGIVFSPVQKGLCYLRTDIGGAYRLSSTDDSWIPLTDFAADSTWHDWGIDALAPDPVNPSIVYLAVGMYTNSWDPSNGSILKSTDQGNTWTSYSLPFKVGGNMPGRGMGERLAVDPNNNSILYLGARSGNGLWKSTNAGATWAKVTAFPDAGTYIPDASDTNGYNSDKVGLTWVTFDNTTKTSTGSSRIFAGVASLGVANIYQTTNSGTSWTALPIFNNTLIPHKGVHSPKEGVLYVTFGNGAGPYDGTAGRVGKYNITAGTWKDITPAQAITDNSYGFGGLAIDLNKPGTIMAAALNEWWPDANIFRSLDGGTTWSPIWEWNGYPTINRYFGVDFSLTPWLGGPLGNQDVSLKLVGWMIETMVIDPFDSNHWLYGTGATVQGGRNLLNWDTTHNVTLKSYAAGIEETAVLGLISPPSGTAHLLSVVGDIGGFLHTSLTAPTNAFANPYYGTTTSIDYAGNVPSRVVRVGQVSGDTLPQIAVSSDYGATWSANYAAPAPSANAAYIGGQIAYSANADTLLWSNSTLGVLRSANSASFTVVSGIPTGAAIASDKLNGTALYAASGGTFYRSADTGATWATSSVSGMTYANWIAANPFKAGELWVSGDGGIWHSSDYGKTFNALPSVTKGWRVAVGAPKTAGGTPALYAAATINGVNTLYRTDDQVNWIIMSDAAHGFGSTSSLVLAADPRIYKRVYVGTNGRGIFYNSNAA</sequence>
<evidence type="ECO:0000313" key="11">
    <source>
        <dbReference type="EMBL" id="KIM24193.1"/>
    </source>
</evidence>
<keyword evidence="3" id="KW-0136">Cellulose degradation</keyword>
<evidence type="ECO:0000256" key="4">
    <source>
        <dbReference type="ARBA" id="ARBA00023277"/>
    </source>
</evidence>
<accession>A0A0C2WCL2</accession>
<dbReference type="InterPro" id="IPR052025">
    <property type="entry name" value="Xyloglucanase_GH74"/>
</dbReference>
<evidence type="ECO:0000259" key="10">
    <source>
        <dbReference type="PROSITE" id="PS51164"/>
    </source>
</evidence>
<dbReference type="SMART" id="SM00236">
    <property type="entry name" value="fCBD"/>
    <property type="match status" value="1"/>
</dbReference>
<evidence type="ECO:0000256" key="3">
    <source>
        <dbReference type="ARBA" id="ARBA00023001"/>
    </source>
</evidence>
<feature type="signal peptide" evidence="9">
    <location>
        <begin position="1"/>
        <end position="16"/>
    </location>
</feature>
<keyword evidence="1 9" id="KW-0732">Signal</keyword>
<evidence type="ECO:0000256" key="2">
    <source>
        <dbReference type="ARBA" id="ARBA00022801"/>
    </source>
</evidence>
<keyword evidence="2 11" id="KW-0378">Hydrolase</keyword>
<dbReference type="InterPro" id="IPR035971">
    <property type="entry name" value="CBD_sf"/>
</dbReference>
<dbReference type="AlphaFoldDB" id="A0A0C2WCL2"/>
<dbReference type="EMBL" id="KN824327">
    <property type="protein sequence ID" value="KIM24193.1"/>
    <property type="molecule type" value="Genomic_DNA"/>
</dbReference>
<dbReference type="OrthoDB" id="2151161at2759"/>
<comment type="similarity">
    <text evidence="7">Belongs to the glycosyl hydrolase 74 family.</text>
</comment>
<keyword evidence="4" id="KW-0119">Carbohydrate metabolism</keyword>
<evidence type="ECO:0000256" key="1">
    <source>
        <dbReference type="ARBA" id="ARBA00022729"/>
    </source>
</evidence>
<dbReference type="GO" id="GO:0030245">
    <property type="term" value="P:cellulose catabolic process"/>
    <property type="evidence" value="ECO:0007669"/>
    <property type="project" value="UniProtKB-KW"/>
</dbReference>
<keyword evidence="12" id="KW-1185">Reference proteome</keyword>
<feature type="domain" description="CBM1" evidence="10">
    <location>
        <begin position="16"/>
        <end position="52"/>
    </location>
</feature>
<proteinExistence type="inferred from homology"/>
<dbReference type="InterPro" id="IPR000254">
    <property type="entry name" value="CBD"/>
</dbReference>
<organism evidence="11 12">
    <name type="scientific">Serendipita vermifera MAFF 305830</name>
    <dbReference type="NCBI Taxonomy" id="933852"/>
    <lineage>
        <taxon>Eukaryota</taxon>
        <taxon>Fungi</taxon>
        <taxon>Dikarya</taxon>
        <taxon>Basidiomycota</taxon>
        <taxon>Agaricomycotina</taxon>
        <taxon>Agaricomycetes</taxon>
        <taxon>Sebacinales</taxon>
        <taxon>Serendipitaceae</taxon>
        <taxon>Serendipita</taxon>
    </lineage>
</organism>
<feature type="chain" id="PRO_5002157951" evidence="9">
    <location>
        <begin position="17"/>
        <end position="849"/>
    </location>
</feature>
<evidence type="ECO:0000256" key="5">
    <source>
        <dbReference type="ARBA" id="ARBA00023295"/>
    </source>
</evidence>
<keyword evidence="6" id="KW-0624">Polysaccharide degradation</keyword>
<reference evidence="11 12" key="1">
    <citation type="submission" date="2014-04" db="EMBL/GenBank/DDBJ databases">
        <authorList>
            <consortium name="DOE Joint Genome Institute"/>
            <person name="Kuo A."/>
            <person name="Zuccaro A."/>
            <person name="Kohler A."/>
            <person name="Nagy L.G."/>
            <person name="Floudas D."/>
            <person name="Copeland A."/>
            <person name="Barry K.W."/>
            <person name="Cichocki N."/>
            <person name="Veneault-Fourrey C."/>
            <person name="LaButti K."/>
            <person name="Lindquist E.A."/>
            <person name="Lipzen A."/>
            <person name="Lundell T."/>
            <person name="Morin E."/>
            <person name="Murat C."/>
            <person name="Sun H."/>
            <person name="Tunlid A."/>
            <person name="Henrissat B."/>
            <person name="Grigoriev I.V."/>
            <person name="Hibbett D.S."/>
            <person name="Martin F."/>
            <person name="Nordberg H.P."/>
            <person name="Cantor M.N."/>
            <person name="Hua S.X."/>
        </authorList>
    </citation>
    <scope>NUCLEOTIDE SEQUENCE [LARGE SCALE GENOMIC DNA]</scope>
    <source>
        <strain evidence="11 12">MAFF 305830</strain>
    </source>
</reference>
<dbReference type="PANTHER" id="PTHR43739">
    <property type="entry name" value="XYLOGLUCANASE (EUROFUNG)"/>
    <property type="match status" value="1"/>
</dbReference>
<dbReference type="GO" id="GO:0030248">
    <property type="term" value="F:cellulose binding"/>
    <property type="evidence" value="ECO:0007669"/>
    <property type="project" value="InterPro"/>
</dbReference>
<feature type="region of interest" description="Disordered" evidence="8">
    <location>
        <begin position="61"/>
        <end position="124"/>
    </location>
</feature>
<dbReference type="Proteomes" id="UP000054097">
    <property type="component" value="Unassembled WGS sequence"/>
</dbReference>
<dbReference type="SUPFAM" id="SSF110296">
    <property type="entry name" value="Oligoxyloglucan reducing end-specific cellobiohydrolase"/>
    <property type="match status" value="2"/>
</dbReference>
<dbReference type="STRING" id="933852.A0A0C2WCL2"/>
<dbReference type="InterPro" id="IPR015943">
    <property type="entry name" value="WD40/YVTN_repeat-like_dom_sf"/>
</dbReference>
<evidence type="ECO:0000256" key="8">
    <source>
        <dbReference type="SAM" id="MobiDB-lite"/>
    </source>
</evidence>
<dbReference type="FunFam" id="2.130.10.10:FF:000534">
    <property type="entry name" value="Xyloglucanase Xgh74A"/>
    <property type="match status" value="1"/>
</dbReference>
<evidence type="ECO:0000256" key="6">
    <source>
        <dbReference type="ARBA" id="ARBA00023326"/>
    </source>
</evidence>